<dbReference type="AlphaFoldDB" id="A0A9N9FXY6"/>
<proteinExistence type="predicted"/>
<comment type="caution">
    <text evidence="2">The sequence shown here is derived from an EMBL/GenBank/DDBJ whole genome shotgun (WGS) entry which is preliminary data.</text>
</comment>
<protein>
    <submittedName>
        <fullName evidence="2">16886_t:CDS:1</fullName>
    </submittedName>
</protein>
<accession>A0A9N9FXY6</accession>
<feature type="chain" id="PRO_5040365838" evidence="1">
    <location>
        <begin position="19"/>
        <end position="65"/>
    </location>
</feature>
<sequence length="65" mass="7234">MHLKIFCSKISLLGFVELAMDIIEPNILGVDIHNISAVDNIFILFATPSSFSRLRPPPSSCFQPM</sequence>
<evidence type="ECO:0000313" key="3">
    <source>
        <dbReference type="Proteomes" id="UP000789405"/>
    </source>
</evidence>
<dbReference type="Proteomes" id="UP000789405">
    <property type="component" value="Unassembled WGS sequence"/>
</dbReference>
<organism evidence="2 3">
    <name type="scientific">Dentiscutata erythropus</name>
    <dbReference type="NCBI Taxonomy" id="1348616"/>
    <lineage>
        <taxon>Eukaryota</taxon>
        <taxon>Fungi</taxon>
        <taxon>Fungi incertae sedis</taxon>
        <taxon>Mucoromycota</taxon>
        <taxon>Glomeromycotina</taxon>
        <taxon>Glomeromycetes</taxon>
        <taxon>Diversisporales</taxon>
        <taxon>Gigasporaceae</taxon>
        <taxon>Dentiscutata</taxon>
    </lineage>
</organism>
<dbReference type="EMBL" id="CAJVPY010002657">
    <property type="protein sequence ID" value="CAG8567918.1"/>
    <property type="molecule type" value="Genomic_DNA"/>
</dbReference>
<gene>
    <name evidence="2" type="ORF">DERYTH_LOCUS6060</name>
</gene>
<feature type="signal peptide" evidence="1">
    <location>
        <begin position="1"/>
        <end position="18"/>
    </location>
</feature>
<reference evidence="2" key="1">
    <citation type="submission" date="2021-06" db="EMBL/GenBank/DDBJ databases">
        <authorList>
            <person name="Kallberg Y."/>
            <person name="Tangrot J."/>
            <person name="Rosling A."/>
        </authorList>
    </citation>
    <scope>NUCLEOTIDE SEQUENCE</scope>
    <source>
        <strain evidence="2">MA453B</strain>
    </source>
</reference>
<evidence type="ECO:0000313" key="2">
    <source>
        <dbReference type="EMBL" id="CAG8567918.1"/>
    </source>
</evidence>
<keyword evidence="1" id="KW-0732">Signal</keyword>
<evidence type="ECO:0000256" key="1">
    <source>
        <dbReference type="SAM" id="SignalP"/>
    </source>
</evidence>
<name>A0A9N9FXY6_9GLOM</name>
<keyword evidence="3" id="KW-1185">Reference proteome</keyword>